<dbReference type="FunFam" id="3.30.160.60:FF:001498">
    <property type="entry name" value="Zinc finger protein 404"/>
    <property type="match status" value="1"/>
</dbReference>
<dbReference type="InterPro" id="IPR036236">
    <property type="entry name" value="Znf_C2H2_sf"/>
</dbReference>
<dbReference type="Gene3D" id="3.30.160.60">
    <property type="entry name" value="Classic Zinc Finger"/>
    <property type="match status" value="2"/>
</dbReference>
<dbReference type="GO" id="GO:0005634">
    <property type="term" value="C:nucleus"/>
    <property type="evidence" value="ECO:0007669"/>
    <property type="project" value="UniProtKB-SubCell"/>
</dbReference>
<dbReference type="EMBL" id="BMAW01114903">
    <property type="protein sequence ID" value="GFT63884.1"/>
    <property type="molecule type" value="Genomic_DNA"/>
</dbReference>
<organism evidence="9 10">
    <name type="scientific">Nephila pilipes</name>
    <name type="common">Giant wood spider</name>
    <name type="synonym">Nephila maculata</name>
    <dbReference type="NCBI Taxonomy" id="299642"/>
    <lineage>
        <taxon>Eukaryota</taxon>
        <taxon>Metazoa</taxon>
        <taxon>Ecdysozoa</taxon>
        <taxon>Arthropoda</taxon>
        <taxon>Chelicerata</taxon>
        <taxon>Arachnida</taxon>
        <taxon>Araneae</taxon>
        <taxon>Araneomorphae</taxon>
        <taxon>Entelegynae</taxon>
        <taxon>Araneoidea</taxon>
        <taxon>Nephilidae</taxon>
        <taxon>Nephila</taxon>
    </lineage>
</organism>
<dbReference type="Proteomes" id="UP000887013">
    <property type="component" value="Unassembled WGS sequence"/>
</dbReference>
<keyword evidence="5" id="KW-0862">Zinc</keyword>
<evidence type="ECO:0000256" key="3">
    <source>
        <dbReference type="ARBA" id="ARBA00022737"/>
    </source>
</evidence>
<dbReference type="FunFam" id="3.30.160.60:FF:000100">
    <property type="entry name" value="Zinc finger 45-like"/>
    <property type="match status" value="1"/>
</dbReference>
<keyword evidence="4 7" id="KW-0863">Zinc-finger</keyword>
<dbReference type="PANTHER" id="PTHR24394">
    <property type="entry name" value="ZINC FINGER PROTEIN"/>
    <property type="match status" value="1"/>
</dbReference>
<keyword evidence="3" id="KW-0677">Repeat</keyword>
<dbReference type="GO" id="GO:0008270">
    <property type="term" value="F:zinc ion binding"/>
    <property type="evidence" value="ECO:0007669"/>
    <property type="project" value="UniProtKB-KW"/>
</dbReference>
<dbReference type="GO" id="GO:0000981">
    <property type="term" value="F:DNA-binding transcription factor activity, RNA polymerase II-specific"/>
    <property type="evidence" value="ECO:0007669"/>
    <property type="project" value="TreeGrafter"/>
</dbReference>
<dbReference type="PANTHER" id="PTHR24394:SF44">
    <property type="entry name" value="ZINC FINGER PROTEIN 271-LIKE"/>
    <property type="match status" value="1"/>
</dbReference>
<evidence type="ECO:0000256" key="1">
    <source>
        <dbReference type="ARBA" id="ARBA00004123"/>
    </source>
</evidence>
<feature type="domain" description="C2H2-type" evidence="8">
    <location>
        <begin position="41"/>
        <end position="68"/>
    </location>
</feature>
<evidence type="ECO:0000256" key="6">
    <source>
        <dbReference type="ARBA" id="ARBA00023242"/>
    </source>
</evidence>
<sequence>MSSISEFEFSENDLRNYIQDNYGSSEYENSFLGKKSSGCKYECMVCGKKFAMKGNLGVHMLIHTGERPYHCELCYKVFRHRNSRNRHQKNCHKSTF</sequence>
<reference evidence="9" key="1">
    <citation type="submission" date="2020-08" db="EMBL/GenBank/DDBJ databases">
        <title>Multicomponent nature underlies the extraordinary mechanical properties of spider dragline silk.</title>
        <authorList>
            <person name="Kono N."/>
            <person name="Nakamura H."/>
            <person name="Mori M."/>
            <person name="Yoshida Y."/>
            <person name="Ohtoshi R."/>
            <person name="Malay A.D."/>
            <person name="Moran D.A.P."/>
            <person name="Tomita M."/>
            <person name="Numata K."/>
            <person name="Arakawa K."/>
        </authorList>
    </citation>
    <scope>NUCLEOTIDE SEQUENCE</scope>
</reference>
<evidence type="ECO:0000256" key="2">
    <source>
        <dbReference type="ARBA" id="ARBA00022723"/>
    </source>
</evidence>
<comment type="caution">
    <text evidence="9">The sequence shown here is derived from an EMBL/GenBank/DDBJ whole genome shotgun (WGS) entry which is preliminary data.</text>
</comment>
<dbReference type="PROSITE" id="PS50157">
    <property type="entry name" value="ZINC_FINGER_C2H2_2"/>
    <property type="match status" value="2"/>
</dbReference>
<protein>
    <submittedName>
        <fullName evidence="9">Zinc finger protein</fullName>
    </submittedName>
</protein>
<proteinExistence type="predicted"/>
<gene>
    <name evidence="9" type="primary">NCL1_49669</name>
    <name evidence="9" type="ORF">NPIL_203851</name>
</gene>
<dbReference type="OrthoDB" id="6429633at2759"/>
<evidence type="ECO:0000256" key="5">
    <source>
        <dbReference type="ARBA" id="ARBA00022833"/>
    </source>
</evidence>
<dbReference type="SUPFAM" id="SSF57667">
    <property type="entry name" value="beta-beta-alpha zinc fingers"/>
    <property type="match status" value="1"/>
</dbReference>
<dbReference type="PROSITE" id="PS00028">
    <property type="entry name" value="ZINC_FINGER_C2H2_1"/>
    <property type="match status" value="2"/>
</dbReference>
<keyword evidence="6" id="KW-0539">Nucleus</keyword>
<dbReference type="Pfam" id="PF00096">
    <property type="entry name" value="zf-C2H2"/>
    <property type="match status" value="1"/>
</dbReference>
<name>A0A8X6PEG8_NEPPI</name>
<dbReference type="InterPro" id="IPR013087">
    <property type="entry name" value="Znf_C2H2_type"/>
</dbReference>
<evidence type="ECO:0000259" key="8">
    <source>
        <dbReference type="PROSITE" id="PS50157"/>
    </source>
</evidence>
<evidence type="ECO:0000256" key="7">
    <source>
        <dbReference type="PROSITE-ProRule" id="PRU00042"/>
    </source>
</evidence>
<keyword evidence="2" id="KW-0479">Metal-binding</keyword>
<evidence type="ECO:0000256" key="4">
    <source>
        <dbReference type="ARBA" id="ARBA00022771"/>
    </source>
</evidence>
<feature type="domain" description="C2H2-type" evidence="8">
    <location>
        <begin position="69"/>
        <end position="96"/>
    </location>
</feature>
<comment type="subcellular location">
    <subcellularLocation>
        <location evidence="1">Nucleus</location>
    </subcellularLocation>
</comment>
<accession>A0A8X6PEG8</accession>
<dbReference type="SMART" id="SM00355">
    <property type="entry name" value="ZnF_C2H2"/>
    <property type="match status" value="2"/>
</dbReference>
<evidence type="ECO:0000313" key="9">
    <source>
        <dbReference type="EMBL" id="GFT63884.1"/>
    </source>
</evidence>
<keyword evidence="10" id="KW-1185">Reference proteome</keyword>
<dbReference type="AlphaFoldDB" id="A0A8X6PEG8"/>
<evidence type="ECO:0000313" key="10">
    <source>
        <dbReference type="Proteomes" id="UP000887013"/>
    </source>
</evidence>